<dbReference type="InterPro" id="IPR006379">
    <property type="entry name" value="HAD-SF_hydro_IIB"/>
</dbReference>
<sequence>MNKFKAFVADFDGTLVDSSLKISPTVENSIKNLIARGFLFSIATARPFYGIMEEVCSQLSLKSPIIVRAGSEIFDPVQKVPIWAKYIPESEAKHLIKYCLEIEQSISLERDREIYVFGKQPSKEYSSGLEIKDFQSLVEYGRISKIVLRGVEENTLEEFKKTLSSTFEALHIDISLNPQRKAVLDIVSGETSKKVALHKFTELVGIKPENVVGIGDGYNDQELLSACGYKVAMQNAPEEIRKIADIIVKTAEKNGVAEAIEKIFMSSYGSKRA</sequence>
<dbReference type="PANTHER" id="PTHR10000:SF8">
    <property type="entry name" value="HAD SUPERFAMILY HYDROLASE-LIKE, TYPE 3"/>
    <property type="match status" value="1"/>
</dbReference>
<dbReference type="SFLD" id="SFLDS00003">
    <property type="entry name" value="Haloacid_Dehalogenase"/>
    <property type="match status" value="1"/>
</dbReference>
<evidence type="ECO:0000313" key="2">
    <source>
        <dbReference type="Proteomes" id="UP000034086"/>
    </source>
</evidence>
<dbReference type="SFLD" id="SFLDG01140">
    <property type="entry name" value="C2.B:_Phosphomannomutase_and_P"/>
    <property type="match status" value="1"/>
</dbReference>
<dbReference type="NCBIfam" id="TIGR00099">
    <property type="entry name" value="Cof-subfamily"/>
    <property type="match status" value="1"/>
</dbReference>
<name>A0A0G1Q5S4_9BACT</name>
<comment type="caution">
    <text evidence="1">The sequence shown here is derived from an EMBL/GenBank/DDBJ whole genome shotgun (WGS) entry which is preliminary data.</text>
</comment>
<dbReference type="Gene3D" id="3.40.50.1000">
    <property type="entry name" value="HAD superfamily/HAD-like"/>
    <property type="match status" value="1"/>
</dbReference>
<organism evidence="1 2">
    <name type="scientific">Candidatus Woesebacteria bacterium GW2011_GWE1_45_18</name>
    <dbReference type="NCBI Taxonomy" id="1618598"/>
    <lineage>
        <taxon>Bacteria</taxon>
        <taxon>Candidatus Woeseibacteriota</taxon>
    </lineage>
</organism>
<dbReference type="SUPFAM" id="SSF56784">
    <property type="entry name" value="HAD-like"/>
    <property type="match status" value="1"/>
</dbReference>
<protein>
    <submittedName>
        <fullName evidence="1">Cof-like protein hydrolase</fullName>
    </submittedName>
</protein>
<dbReference type="Proteomes" id="UP000034086">
    <property type="component" value="Unassembled WGS sequence"/>
</dbReference>
<dbReference type="EMBL" id="LCKQ01000006">
    <property type="protein sequence ID" value="KKU03985.1"/>
    <property type="molecule type" value="Genomic_DNA"/>
</dbReference>
<dbReference type="InterPro" id="IPR036412">
    <property type="entry name" value="HAD-like_sf"/>
</dbReference>
<dbReference type="Pfam" id="PF08282">
    <property type="entry name" value="Hydrolase_3"/>
    <property type="match status" value="1"/>
</dbReference>
<dbReference type="AlphaFoldDB" id="A0A0G1Q5S4"/>
<dbReference type="GO" id="GO:0005829">
    <property type="term" value="C:cytosol"/>
    <property type="evidence" value="ECO:0007669"/>
    <property type="project" value="TreeGrafter"/>
</dbReference>
<reference evidence="1 2" key="1">
    <citation type="journal article" date="2015" name="Nature">
        <title>rRNA introns, odd ribosomes, and small enigmatic genomes across a large radiation of phyla.</title>
        <authorList>
            <person name="Brown C.T."/>
            <person name="Hug L.A."/>
            <person name="Thomas B.C."/>
            <person name="Sharon I."/>
            <person name="Castelle C.J."/>
            <person name="Singh A."/>
            <person name="Wilkins M.J."/>
            <person name="Williams K.H."/>
            <person name="Banfield J.F."/>
        </authorList>
    </citation>
    <scope>NUCLEOTIDE SEQUENCE [LARGE SCALE GENOMIC DNA]</scope>
</reference>
<dbReference type="GO" id="GO:0000287">
    <property type="term" value="F:magnesium ion binding"/>
    <property type="evidence" value="ECO:0007669"/>
    <property type="project" value="TreeGrafter"/>
</dbReference>
<dbReference type="Gene3D" id="3.30.1240.10">
    <property type="match status" value="1"/>
</dbReference>
<dbReference type="PANTHER" id="PTHR10000">
    <property type="entry name" value="PHOSPHOSERINE PHOSPHATASE"/>
    <property type="match status" value="1"/>
</dbReference>
<keyword evidence="1" id="KW-0378">Hydrolase</keyword>
<gene>
    <name evidence="1" type="ORF">UX03_C0006G0015</name>
</gene>
<proteinExistence type="predicted"/>
<dbReference type="InterPro" id="IPR000150">
    <property type="entry name" value="Cof"/>
</dbReference>
<accession>A0A0G1Q5S4</accession>
<evidence type="ECO:0000313" key="1">
    <source>
        <dbReference type="EMBL" id="KKU03985.1"/>
    </source>
</evidence>
<dbReference type="InterPro" id="IPR023214">
    <property type="entry name" value="HAD_sf"/>
</dbReference>
<dbReference type="NCBIfam" id="TIGR01484">
    <property type="entry name" value="HAD-SF-IIB"/>
    <property type="match status" value="1"/>
</dbReference>
<dbReference type="GO" id="GO:0016791">
    <property type="term" value="F:phosphatase activity"/>
    <property type="evidence" value="ECO:0007669"/>
    <property type="project" value="TreeGrafter"/>
</dbReference>